<dbReference type="CDD" id="cd00326">
    <property type="entry name" value="alpha_CA"/>
    <property type="match status" value="1"/>
</dbReference>
<accession>A0A7R9FN10</accession>
<gene>
    <name evidence="8" type="ORF">TTEB3V08_LOCUS3583</name>
</gene>
<dbReference type="SUPFAM" id="SSF51069">
    <property type="entry name" value="Carbonic anhydrase"/>
    <property type="match status" value="1"/>
</dbReference>
<keyword evidence="4 6" id="KW-0862">Zinc</keyword>
<evidence type="ECO:0000256" key="1">
    <source>
        <dbReference type="ARBA" id="ARBA00010718"/>
    </source>
</evidence>
<dbReference type="GO" id="GO:0004089">
    <property type="term" value="F:carbonate dehydratase activity"/>
    <property type="evidence" value="ECO:0007669"/>
    <property type="project" value="UniProtKB-UniRule"/>
</dbReference>
<dbReference type="InterPro" id="IPR001148">
    <property type="entry name" value="CA_dom"/>
</dbReference>
<dbReference type="SMART" id="SM01057">
    <property type="entry name" value="Carb_anhydrase"/>
    <property type="match status" value="1"/>
</dbReference>
<dbReference type="InterPro" id="IPR036398">
    <property type="entry name" value="CA_dom_sf"/>
</dbReference>
<keyword evidence="5" id="KW-0325">Glycoprotein</keyword>
<comment type="cofactor">
    <cofactor evidence="6">
        <name>Zn(2+)</name>
        <dbReference type="ChEBI" id="CHEBI:29105"/>
    </cofactor>
</comment>
<dbReference type="AlphaFoldDB" id="A0A7R9FN10"/>
<dbReference type="GO" id="GO:0008270">
    <property type="term" value="F:zinc ion binding"/>
    <property type="evidence" value="ECO:0007669"/>
    <property type="project" value="UniProtKB-UniRule"/>
</dbReference>
<comment type="catalytic activity">
    <reaction evidence="6">
        <text>hydrogencarbonate + H(+) = CO2 + H2O</text>
        <dbReference type="Rhea" id="RHEA:10748"/>
        <dbReference type="ChEBI" id="CHEBI:15377"/>
        <dbReference type="ChEBI" id="CHEBI:15378"/>
        <dbReference type="ChEBI" id="CHEBI:16526"/>
        <dbReference type="ChEBI" id="CHEBI:17544"/>
        <dbReference type="EC" id="4.2.1.1"/>
    </reaction>
</comment>
<dbReference type="EC" id="4.2.1.1" evidence="2 6"/>
<proteinExistence type="inferred from homology"/>
<evidence type="ECO:0000256" key="3">
    <source>
        <dbReference type="ARBA" id="ARBA00022723"/>
    </source>
</evidence>
<evidence type="ECO:0000256" key="2">
    <source>
        <dbReference type="ARBA" id="ARBA00012925"/>
    </source>
</evidence>
<dbReference type="EMBL" id="OE000941">
    <property type="protein sequence ID" value="CAD7455516.1"/>
    <property type="molecule type" value="Genomic_DNA"/>
</dbReference>
<comment type="function">
    <text evidence="6">Reversible hydration of carbon dioxide.</text>
</comment>
<dbReference type="GO" id="GO:0005737">
    <property type="term" value="C:cytoplasm"/>
    <property type="evidence" value="ECO:0007669"/>
    <property type="project" value="TreeGrafter"/>
</dbReference>
<evidence type="ECO:0000259" key="7">
    <source>
        <dbReference type="PROSITE" id="PS51144"/>
    </source>
</evidence>
<evidence type="ECO:0000256" key="6">
    <source>
        <dbReference type="RuleBase" id="RU367011"/>
    </source>
</evidence>
<keyword evidence="6" id="KW-0456">Lyase</keyword>
<dbReference type="PANTHER" id="PTHR18952:SF124">
    <property type="entry name" value="CARBONIC ANHYDRASE 7"/>
    <property type="match status" value="1"/>
</dbReference>
<feature type="domain" description="Alpha-carbonic anhydrase" evidence="7">
    <location>
        <begin position="32"/>
        <end position="291"/>
    </location>
</feature>
<dbReference type="PROSITE" id="PS00162">
    <property type="entry name" value="ALPHA_CA_1"/>
    <property type="match status" value="1"/>
</dbReference>
<dbReference type="InterPro" id="IPR023561">
    <property type="entry name" value="Carbonic_anhydrase_a-class"/>
</dbReference>
<keyword evidence="3 6" id="KW-0479">Metal-binding</keyword>
<dbReference type="Pfam" id="PF00194">
    <property type="entry name" value="Carb_anhydrase"/>
    <property type="match status" value="1"/>
</dbReference>
<name>A0A7R9FN10_9NEOP</name>
<reference evidence="8" key="1">
    <citation type="submission" date="2020-11" db="EMBL/GenBank/DDBJ databases">
        <authorList>
            <person name="Tran Van P."/>
        </authorList>
    </citation>
    <scope>NUCLEOTIDE SEQUENCE</scope>
</reference>
<sequence length="310" mass="34763">MKIPNLQTEGLTRAIIVLGMVTKFQGLLVDALDFGYNEENGPDTWPSIAPKYCAGDHQSPINIPTAQVAVVDFPPLSYDGFWGARKKATITNNGHSAEVSIKSDLPIILNGGPLTEGYTFQQLHFHWGSESTLGSEHTINGRHYSMEVHLVHYKSSYGSLQNASNFQDGLAVVAFFLQAYSDLQKNTGFEYLAKAVQSITEVGSSASMNHLSITRRLHEKSWSGGYYTYNGSLTTPSCNEVVTWIVYPQYIPISEKQVDVFRQLKTKEGDQMVQNFRPVQPLNDREIYYATSDLNIDTLYHFREGYSRVI</sequence>
<comment type="similarity">
    <text evidence="1 6">Belongs to the alpha-carbonic anhydrase family.</text>
</comment>
<evidence type="ECO:0000256" key="5">
    <source>
        <dbReference type="ARBA" id="ARBA00023180"/>
    </source>
</evidence>
<dbReference type="FunFam" id="3.10.200.10:FF:000003">
    <property type="entry name" value="Carbonic anhydrase 12"/>
    <property type="match status" value="1"/>
</dbReference>
<dbReference type="Gene3D" id="3.10.200.10">
    <property type="entry name" value="Alpha carbonic anhydrase"/>
    <property type="match status" value="1"/>
</dbReference>
<protein>
    <recommendedName>
        <fullName evidence="2 6">Carbonic anhydrase</fullName>
        <ecNumber evidence="2 6">4.2.1.1</ecNumber>
    </recommendedName>
</protein>
<dbReference type="PROSITE" id="PS51144">
    <property type="entry name" value="ALPHA_CA_2"/>
    <property type="match status" value="1"/>
</dbReference>
<evidence type="ECO:0000256" key="4">
    <source>
        <dbReference type="ARBA" id="ARBA00022833"/>
    </source>
</evidence>
<dbReference type="InterPro" id="IPR018338">
    <property type="entry name" value="Carbonic_anhydrase_a-class_CS"/>
</dbReference>
<evidence type="ECO:0000313" key="8">
    <source>
        <dbReference type="EMBL" id="CAD7455516.1"/>
    </source>
</evidence>
<organism evidence="8">
    <name type="scientific">Timema tahoe</name>
    <dbReference type="NCBI Taxonomy" id="61484"/>
    <lineage>
        <taxon>Eukaryota</taxon>
        <taxon>Metazoa</taxon>
        <taxon>Ecdysozoa</taxon>
        <taxon>Arthropoda</taxon>
        <taxon>Hexapoda</taxon>
        <taxon>Insecta</taxon>
        <taxon>Pterygota</taxon>
        <taxon>Neoptera</taxon>
        <taxon>Polyneoptera</taxon>
        <taxon>Phasmatodea</taxon>
        <taxon>Timematodea</taxon>
        <taxon>Timematoidea</taxon>
        <taxon>Timematidae</taxon>
        <taxon>Timema</taxon>
    </lineage>
</organism>
<dbReference type="PANTHER" id="PTHR18952">
    <property type="entry name" value="CARBONIC ANHYDRASE"/>
    <property type="match status" value="1"/>
</dbReference>